<accession>A0A1B7MRT1</accession>
<sequence>MSYLNPLHPPLPSSIHSSYTTLANACSTHQPPFSQSMLPSHRRLPQTLSSKMTASRRSSPCPAITFDLYGAPSRGLGVPMCELLSRSGGALERMLVGASDVVGAQMSGSLGFRRVNLKILWPGYEHLDRTHLLDLYTPAGPLTRGQLAVQVAHAFSRFIDELQGYPPAQHGAAWRFDNGGISYNRLILSGLWNICNDTWLAEVIVDFR</sequence>
<keyword evidence="2" id="KW-1185">Reference proteome</keyword>
<organism evidence="1 2">
    <name type="scientific">Rhizopogon vinicolor AM-OR11-026</name>
    <dbReference type="NCBI Taxonomy" id="1314800"/>
    <lineage>
        <taxon>Eukaryota</taxon>
        <taxon>Fungi</taxon>
        <taxon>Dikarya</taxon>
        <taxon>Basidiomycota</taxon>
        <taxon>Agaricomycotina</taxon>
        <taxon>Agaricomycetes</taxon>
        <taxon>Agaricomycetidae</taxon>
        <taxon>Boletales</taxon>
        <taxon>Suillineae</taxon>
        <taxon>Rhizopogonaceae</taxon>
        <taxon>Rhizopogon</taxon>
    </lineage>
</organism>
<name>A0A1B7MRT1_9AGAM</name>
<protein>
    <submittedName>
        <fullName evidence="1">Uncharacterized protein</fullName>
    </submittedName>
</protein>
<dbReference type="EMBL" id="KV448510">
    <property type="protein sequence ID" value="OAX35325.1"/>
    <property type="molecule type" value="Genomic_DNA"/>
</dbReference>
<dbReference type="InParanoid" id="A0A1B7MRT1"/>
<gene>
    <name evidence="1" type="ORF">K503DRAFT_746117</name>
</gene>
<dbReference type="AlphaFoldDB" id="A0A1B7MRT1"/>
<dbReference type="OrthoDB" id="2662268at2759"/>
<dbReference type="Proteomes" id="UP000092154">
    <property type="component" value="Unassembled WGS sequence"/>
</dbReference>
<reference evidence="1 2" key="1">
    <citation type="submission" date="2016-06" db="EMBL/GenBank/DDBJ databases">
        <title>Comparative genomics of the ectomycorrhizal sister species Rhizopogon vinicolor and Rhizopogon vesiculosus (Basidiomycota: Boletales) reveals a divergence of the mating type B locus.</title>
        <authorList>
            <consortium name="DOE Joint Genome Institute"/>
            <person name="Mujic A.B."/>
            <person name="Kuo A."/>
            <person name="Tritt A."/>
            <person name="Lipzen A."/>
            <person name="Chen C."/>
            <person name="Johnson J."/>
            <person name="Sharma A."/>
            <person name="Barry K."/>
            <person name="Grigoriev I.V."/>
            <person name="Spatafora J.W."/>
        </authorList>
    </citation>
    <scope>NUCLEOTIDE SEQUENCE [LARGE SCALE GENOMIC DNA]</scope>
    <source>
        <strain evidence="1 2">AM-OR11-026</strain>
    </source>
</reference>
<evidence type="ECO:0000313" key="2">
    <source>
        <dbReference type="Proteomes" id="UP000092154"/>
    </source>
</evidence>
<evidence type="ECO:0000313" key="1">
    <source>
        <dbReference type="EMBL" id="OAX35325.1"/>
    </source>
</evidence>
<proteinExistence type="predicted"/>